<name>A0A2T1M100_9CHRO</name>
<evidence type="ECO:0000259" key="17">
    <source>
        <dbReference type="PROSITE" id="PS50857"/>
    </source>
</evidence>
<dbReference type="InterPro" id="IPR014222">
    <property type="entry name" value="Cyt_c_oxidase_su2"/>
</dbReference>
<evidence type="ECO:0000256" key="1">
    <source>
        <dbReference type="ARBA" id="ARBA00004141"/>
    </source>
</evidence>
<dbReference type="Pfam" id="PF00116">
    <property type="entry name" value="COX2"/>
    <property type="match status" value="1"/>
</dbReference>
<comment type="catalytic activity">
    <reaction evidence="13 15">
        <text>4 Fe(II)-[cytochrome c] + O2 + 8 H(+)(in) = 4 Fe(III)-[cytochrome c] + 2 H2O + 4 H(+)(out)</text>
        <dbReference type="Rhea" id="RHEA:11436"/>
        <dbReference type="Rhea" id="RHEA-COMP:10350"/>
        <dbReference type="Rhea" id="RHEA-COMP:14399"/>
        <dbReference type="ChEBI" id="CHEBI:15377"/>
        <dbReference type="ChEBI" id="CHEBI:15378"/>
        <dbReference type="ChEBI" id="CHEBI:15379"/>
        <dbReference type="ChEBI" id="CHEBI:29033"/>
        <dbReference type="ChEBI" id="CHEBI:29034"/>
        <dbReference type="EC" id="7.1.1.9"/>
    </reaction>
</comment>
<keyword evidence="6 15" id="KW-0479">Metal-binding</keyword>
<comment type="caution">
    <text evidence="19">The sequence shown here is derived from an EMBL/GenBank/DDBJ whole genome shotgun (WGS) entry which is preliminary data.</text>
</comment>
<dbReference type="PROSITE" id="PS50857">
    <property type="entry name" value="COX2_CUA"/>
    <property type="match status" value="1"/>
</dbReference>
<feature type="transmembrane region" description="Helical" evidence="16">
    <location>
        <begin position="91"/>
        <end position="109"/>
    </location>
</feature>
<comment type="cofactor">
    <cofactor evidence="15">
        <name>Cu cation</name>
        <dbReference type="ChEBI" id="CHEBI:23378"/>
    </cofactor>
    <text evidence="15">Binds a copper A center.</text>
</comment>
<dbReference type="Pfam" id="PF02790">
    <property type="entry name" value="COX2_TM"/>
    <property type="match status" value="1"/>
</dbReference>
<evidence type="ECO:0000256" key="11">
    <source>
        <dbReference type="ARBA" id="ARBA00023136"/>
    </source>
</evidence>
<evidence type="ECO:0000256" key="12">
    <source>
        <dbReference type="ARBA" id="ARBA00024688"/>
    </source>
</evidence>
<keyword evidence="3 14" id="KW-0813">Transport</keyword>
<proteinExistence type="inferred from homology"/>
<reference evidence="19 20" key="2">
    <citation type="submission" date="2018-03" db="EMBL/GenBank/DDBJ databases">
        <authorList>
            <person name="Keele B.F."/>
        </authorList>
    </citation>
    <scope>NUCLEOTIDE SEQUENCE [LARGE SCALE GENOMIC DNA]</scope>
    <source>
        <strain evidence="19 20">CCALA 016</strain>
    </source>
</reference>
<evidence type="ECO:0000256" key="5">
    <source>
        <dbReference type="ARBA" id="ARBA00022692"/>
    </source>
</evidence>
<dbReference type="PANTHER" id="PTHR22888:SF9">
    <property type="entry name" value="CYTOCHROME C OXIDASE SUBUNIT 2"/>
    <property type="match status" value="1"/>
</dbReference>
<dbReference type="InterPro" id="IPR036257">
    <property type="entry name" value="Cyt_c_oxidase_su2_TM_sf"/>
</dbReference>
<dbReference type="GO" id="GO:0042773">
    <property type="term" value="P:ATP synthesis coupled electron transport"/>
    <property type="evidence" value="ECO:0007669"/>
    <property type="project" value="TreeGrafter"/>
</dbReference>
<dbReference type="PROSITE" id="PS00078">
    <property type="entry name" value="COX2"/>
    <property type="match status" value="1"/>
</dbReference>
<evidence type="ECO:0000256" key="3">
    <source>
        <dbReference type="ARBA" id="ARBA00022448"/>
    </source>
</evidence>
<evidence type="ECO:0000259" key="18">
    <source>
        <dbReference type="PROSITE" id="PS50999"/>
    </source>
</evidence>
<dbReference type="InterPro" id="IPR008972">
    <property type="entry name" value="Cupredoxin"/>
</dbReference>
<dbReference type="PANTHER" id="PTHR22888">
    <property type="entry name" value="CYTOCHROME C OXIDASE, SUBUNIT II"/>
    <property type="match status" value="1"/>
</dbReference>
<comment type="function">
    <text evidence="12 15">Subunits I and II form the functional core of the enzyme complex. Electrons originating in cytochrome c are transferred via heme a and Cu(A) to the binuclear center formed by heme a3 and Cu(B).</text>
</comment>
<evidence type="ECO:0000256" key="10">
    <source>
        <dbReference type="ARBA" id="ARBA00023008"/>
    </source>
</evidence>
<keyword evidence="4 14" id="KW-0679">Respiratory chain</keyword>
<dbReference type="OrthoDB" id="9781261at2"/>
<dbReference type="Gene3D" id="2.60.40.420">
    <property type="entry name" value="Cupredoxins - blue copper proteins"/>
    <property type="match status" value="1"/>
</dbReference>
<dbReference type="InterPro" id="IPR002429">
    <property type="entry name" value="CcO_II-like_C"/>
</dbReference>
<protein>
    <recommendedName>
        <fullName evidence="15">Cytochrome c oxidase subunit 2</fullName>
        <ecNumber evidence="15">7.1.1.9</ecNumber>
    </recommendedName>
</protein>
<reference evidence="19 20" key="1">
    <citation type="submission" date="2018-03" db="EMBL/GenBank/DDBJ databases">
        <title>The ancient ancestry and fast evolution of plastids.</title>
        <authorList>
            <person name="Moore K.R."/>
            <person name="Magnabosco C."/>
            <person name="Momper L."/>
            <person name="Gold D.A."/>
            <person name="Bosak T."/>
            <person name="Fournier G.P."/>
        </authorList>
    </citation>
    <scope>NUCLEOTIDE SEQUENCE [LARGE SCALE GENOMIC DNA]</scope>
    <source>
        <strain evidence="19 20">CCALA 016</strain>
    </source>
</reference>
<comment type="subcellular location">
    <subcellularLocation>
        <location evidence="14">Cell membrane</location>
        <topology evidence="14">Multi-pass membrane protein</topology>
    </subcellularLocation>
    <subcellularLocation>
        <location evidence="1">Membrane</location>
        <topology evidence="1">Multi-pass membrane protein</topology>
    </subcellularLocation>
</comment>
<evidence type="ECO:0000256" key="8">
    <source>
        <dbReference type="ARBA" id="ARBA00022982"/>
    </source>
</evidence>
<evidence type="ECO:0000313" key="19">
    <source>
        <dbReference type="EMBL" id="PSF38347.1"/>
    </source>
</evidence>
<dbReference type="Gene3D" id="1.10.287.90">
    <property type="match status" value="1"/>
</dbReference>
<dbReference type="EMBL" id="PXOH01000004">
    <property type="protein sequence ID" value="PSF38347.1"/>
    <property type="molecule type" value="Genomic_DNA"/>
</dbReference>
<dbReference type="GO" id="GO:0005507">
    <property type="term" value="F:copper ion binding"/>
    <property type="evidence" value="ECO:0007669"/>
    <property type="project" value="InterPro"/>
</dbReference>
<dbReference type="PROSITE" id="PS50999">
    <property type="entry name" value="COX2_TM"/>
    <property type="match status" value="1"/>
</dbReference>
<evidence type="ECO:0000313" key="20">
    <source>
        <dbReference type="Proteomes" id="UP000239001"/>
    </source>
</evidence>
<keyword evidence="8 14" id="KW-0249">Electron transport</keyword>
<evidence type="ECO:0000256" key="16">
    <source>
        <dbReference type="SAM" id="Phobius"/>
    </source>
</evidence>
<comment type="similarity">
    <text evidence="2 14">Belongs to the cytochrome c oxidase subunit 2 family.</text>
</comment>
<evidence type="ECO:0000256" key="2">
    <source>
        <dbReference type="ARBA" id="ARBA00007866"/>
    </source>
</evidence>
<dbReference type="InterPro" id="IPR045187">
    <property type="entry name" value="CcO_II"/>
</dbReference>
<dbReference type="RefSeq" id="WP_106455789.1">
    <property type="nucleotide sequence ID" value="NZ_PXOH01000004.1"/>
</dbReference>
<feature type="transmembrane region" description="Helical" evidence="16">
    <location>
        <begin position="44"/>
        <end position="70"/>
    </location>
</feature>
<dbReference type="InterPro" id="IPR001505">
    <property type="entry name" value="Copper_CuA"/>
</dbReference>
<evidence type="ECO:0000256" key="15">
    <source>
        <dbReference type="RuleBase" id="RU004024"/>
    </source>
</evidence>
<feature type="domain" description="Cytochrome oxidase subunit II transmembrane region profile" evidence="18">
    <location>
        <begin position="21"/>
        <end position="119"/>
    </location>
</feature>
<keyword evidence="7" id="KW-1278">Translocase</keyword>
<dbReference type="InterPro" id="IPR011759">
    <property type="entry name" value="Cyt_c_oxidase_su2_TM_dom"/>
</dbReference>
<dbReference type="CDD" id="cd13919">
    <property type="entry name" value="CuRO_HCO_II_like_5"/>
    <property type="match status" value="1"/>
</dbReference>
<dbReference type="FunFam" id="1.10.287.90:FF:000013">
    <property type="entry name" value="Cytochrome c oxidase subunit 2"/>
    <property type="match status" value="1"/>
</dbReference>
<evidence type="ECO:0000256" key="4">
    <source>
        <dbReference type="ARBA" id="ARBA00022660"/>
    </source>
</evidence>
<evidence type="ECO:0000256" key="14">
    <source>
        <dbReference type="RuleBase" id="RU000456"/>
    </source>
</evidence>
<keyword evidence="11 16" id="KW-0472">Membrane</keyword>
<feature type="transmembrane region" description="Helical" evidence="16">
    <location>
        <begin position="7"/>
        <end position="24"/>
    </location>
</feature>
<evidence type="ECO:0000256" key="7">
    <source>
        <dbReference type="ARBA" id="ARBA00022967"/>
    </source>
</evidence>
<gene>
    <name evidence="19" type="primary">coxB</name>
    <name evidence="19" type="ORF">C7H19_04970</name>
</gene>
<keyword evidence="20" id="KW-1185">Reference proteome</keyword>
<keyword evidence="5 14" id="KW-0812">Transmembrane</keyword>
<evidence type="ECO:0000256" key="6">
    <source>
        <dbReference type="ARBA" id="ARBA00022723"/>
    </source>
</evidence>
<feature type="domain" description="Cytochrome oxidase subunit II copper A binding" evidence="17">
    <location>
        <begin position="154"/>
        <end position="265"/>
    </location>
</feature>
<dbReference type="NCBIfam" id="TIGR02866">
    <property type="entry name" value="CoxB"/>
    <property type="match status" value="1"/>
</dbReference>
<dbReference type="PRINTS" id="PR01166">
    <property type="entry name" value="CYCOXIDASEII"/>
</dbReference>
<keyword evidence="10 15" id="KW-0186">Copper</keyword>
<dbReference type="Proteomes" id="UP000239001">
    <property type="component" value="Unassembled WGS sequence"/>
</dbReference>
<dbReference type="SUPFAM" id="SSF81464">
    <property type="entry name" value="Cytochrome c oxidase subunit II-like, transmembrane region"/>
    <property type="match status" value="1"/>
</dbReference>
<sequence>MNIPSSILTLVIGIVLTLVSLWYGQNHGLLPVAASKDAQEVDAIFNLMMTISTGLFLLIEGVLIFCVIRFRRRKGDQTDGPAIEGNVPLEIFWTAIPTVIVFILAVYSFEIYNNLGGLDPAASRNTTTNQVAMAGHNHMMALGIGPSMDDKGEGSPLIINVNGIQYAWIFTYPETGIVSGELHVPVNRPVQLKIAAGDVIHAFWVPQLRLKQDAIPGRETTLGFTPNLIGTYPIICAELCGAYHGGMKSTFYVETGEDYSKWVQANAPEKVAVNPTKLNDGEYLAPYAEEMGLSSDVLAQLHSEHNHEL</sequence>
<dbReference type="EC" id="7.1.1.9" evidence="15"/>
<dbReference type="GO" id="GO:0005886">
    <property type="term" value="C:plasma membrane"/>
    <property type="evidence" value="ECO:0007669"/>
    <property type="project" value="UniProtKB-SubCell"/>
</dbReference>
<evidence type="ECO:0000256" key="9">
    <source>
        <dbReference type="ARBA" id="ARBA00022989"/>
    </source>
</evidence>
<dbReference type="GO" id="GO:0004129">
    <property type="term" value="F:cytochrome-c oxidase activity"/>
    <property type="evidence" value="ECO:0007669"/>
    <property type="project" value="UniProtKB-EC"/>
</dbReference>
<dbReference type="GO" id="GO:0016491">
    <property type="term" value="F:oxidoreductase activity"/>
    <property type="evidence" value="ECO:0007669"/>
    <property type="project" value="InterPro"/>
</dbReference>
<keyword evidence="9 16" id="KW-1133">Transmembrane helix</keyword>
<organism evidence="19 20">
    <name type="scientific">Aphanothece hegewaldii CCALA 016</name>
    <dbReference type="NCBI Taxonomy" id="2107694"/>
    <lineage>
        <taxon>Bacteria</taxon>
        <taxon>Bacillati</taxon>
        <taxon>Cyanobacteriota</taxon>
        <taxon>Cyanophyceae</taxon>
        <taxon>Oscillatoriophycideae</taxon>
        <taxon>Chroococcales</taxon>
        <taxon>Aphanothecaceae</taxon>
        <taxon>Aphanothece</taxon>
    </lineage>
</organism>
<dbReference type="SUPFAM" id="SSF49503">
    <property type="entry name" value="Cupredoxins"/>
    <property type="match status" value="1"/>
</dbReference>
<evidence type="ECO:0000256" key="13">
    <source>
        <dbReference type="ARBA" id="ARBA00047816"/>
    </source>
</evidence>
<dbReference type="AlphaFoldDB" id="A0A2T1M100"/>
<accession>A0A2T1M100</accession>